<dbReference type="OrthoDB" id="9798454at2"/>
<evidence type="ECO:0000313" key="3">
    <source>
        <dbReference type="EMBL" id="OZG69425.1"/>
    </source>
</evidence>
<dbReference type="PANTHER" id="PTHR47307">
    <property type="entry name" value="GLUTATHIONE-REGULATED POTASSIUM-EFFLUX SYSTEM ANCILLARY PROTEIN KEFG"/>
    <property type="match status" value="1"/>
</dbReference>
<dbReference type="GO" id="GO:0010181">
    <property type="term" value="F:FMN binding"/>
    <property type="evidence" value="ECO:0007669"/>
    <property type="project" value="TreeGrafter"/>
</dbReference>
<organism evidence="3 5">
    <name type="scientific">Bifidobacterium eulemuris</name>
    <dbReference type="NCBI Taxonomy" id="1765219"/>
    <lineage>
        <taxon>Bacteria</taxon>
        <taxon>Bacillati</taxon>
        <taxon>Actinomycetota</taxon>
        <taxon>Actinomycetes</taxon>
        <taxon>Bifidobacteriales</taxon>
        <taxon>Bifidobacteriaceae</taxon>
        <taxon>Bifidobacterium</taxon>
    </lineage>
</organism>
<protein>
    <submittedName>
        <fullName evidence="3">NAD(P)H oxidoreductase</fullName>
    </submittedName>
    <submittedName>
        <fullName evidence="4">NAD(P)H-dependent oxidoreductase</fullName>
    </submittedName>
</protein>
<sequence>MANTLILTFHPNMNESRVNRRLLEATRGMADVTVRDEYTLYPDFAIDVKAEQRLVEDHERIVWQFPFYWYSSPALLKQWQDDVLEYGWAYGSTGDKLHGKELMVAVSAGGAGEKYTKDGEFGITVSELLAPMRATANHIGMTWLDPFILTGTLNLSDDELEAAAGRYAQALAR</sequence>
<evidence type="ECO:0000313" key="4">
    <source>
        <dbReference type="EMBL" id="QOL31097.1"/>
    </source>
</evidence>
<dbReference type="AlphaFoldDB" id="A0A261GE86"/>
<dbReference type="InterPro" id="IPR046980">
    <property type="entry name" value="KefG/KefF"/>
</dbReference>
<evidence type="ECO:0000313" key="5">
    <source>
        <dbReference type="Proteomes" id="UP000216057"/>
    </source>
</evidence>
<accession>A0A261GE86</accession>
<dbReference type="KEGG" id="beu:BE0216_00405"/>
<reference evidence="4 6" key="2">
    <citation type="submission" date="2020-10" db="EMBL/GenBank/DDBJ databases">
        <title>Genome sequencing of Bifidobacterium eulemuris_DSMZ_100216.</title>
        <authorList>
            <person name="Kim J."/>
        </authorList>
    </citation>
    <scope>NUCLEOTIDE SEQUENCE [LARGE SCALE GENOMIC DNA]</scope>
    <source>
        <strain evidence="4 6">DSM 100216</strain>
    </source>
</reference>
<dbReference type="EMBL" id="MWWZ01000004">
    <property type="protein sequence ID" value="OZG69425.1"/>
    <property type="molecule type" value="Genomic_DNA"/>
</dbReference>
<dbReference type="PANTHER" id="PTHR47307:SF1">
    <property type="entry name" value="GLUTATHIONE-REGULATED POTASSIUM-EFFLUX SYSTEM ANCILLARY PROTEIN KEFG"/>
    <property type="match status" value="1"/>
</dbReference>
<dbReference type="InterPro" id="IPR003680">
    <property type="entry name" value="Flavodoxin_fold"/>
</dbReference>
<keyword evidence="1" id="KW-0560">Oxidoreductase</keyword>
<dbReference type="InterPro" id="IPR029039">
    <property type="entry name" value="Flavoprotein-like_sf"/>
</dbReference>
<keyword evidence="6" id="KW-1185">Reference proteome</keyword>
<dbReference type="Pfam" id="PF02525">
    <property type="entry name" value="Flavodoxin_2"/>
    <property type="match status" value="1"/>
</dbReference>
<proteinExistence type="predicted"/>
<feature type="domain" description="Flavodoxin-like fold" evidence="2">
    <location>
        <begin position="3"/>
        <end position="170"/>
    </location>
</feature>
<evidence type="ECO:0000259" key="2">
    <source>
        <dbReference type="Pfam" id="PF02525"/>
    </source>
</evidence>
<evidence type="ECO:0000313" key="6">
    <source>
        <dbReference type="Proteomes" id="UP000593943"/>
    </source>
</evidence>
<name>A0A261GE86_9BIFI</name>
<reference evidence="3 5" key="1">
    <citation type="journal article" date="2017" name="BMC Genomics">
        <title>Comparative genomic and phylogenomic analyses of the Bifidobacteriaceae family.</title>
        <authorList>
            <person name="Lugli G.A."/>
            <person name="Milani C."/>
            <person name="Turroni F."/>
            <person name="Duranti S."/>
            <person name="Mancabelli L."/>
            <person name="Mangifesta M."/>
            <person name="Ferrario C."/>
            <person name="Modesto M."/>
            <person name="Mattarelli P."/>
            <person name="Jiri K."/>
            <person name="van Sinderen D."/>
            <person name="Ventura M."/>
        </authorList>
    </citation>
    <scope>NUCLEOTIDE SEQUENCE [LARGE SCALE GENOMIC DNA]</scope>
    <source>
        <strain evidence="3 5">DSM 100216</strain>
    </source>
</reference>
<gene>
    <name evidence="4" type="ORF">BE0216_00405</name>
    <name evidence="3" type="ORF">BEUL_0831</name>
</gene>
<evidence type="ECO:0000256" key="1">
    <source>
        <dbReference type="ARBA" id="ARBA00023002"/>
    </source>
</evidence>
<dbReference type="SUPFAM" id="SSF52218">
    <property type="entry name" value="Flavoproteins"/>
    <property type="match status" value="1"/>
</dbReference>
<dbReference type="EMBL" id="CP062938">
    <property type="protein sequence ID" value="QOL31097.1"/>
    <property type="molecule type" value="Genomic_DNA"/>
</dbReference>
<dbReference type="Proteomes" id="UP000593943">
    <property type="component" value="Chromosome"/>
</dbReference>
<dbReference type="RefSeq" id="WP_094636410.1">
    <property type="nucleotide sequence ID" value="NZ_CP062938.1"/>
</dbReference>
<dbReference type="GO" id="GO:0003955">
    <property type="term" value="F:NAD(P)H dehydrogenase (quinone) activity"/>
    <property type="evidence" value="ECO:0007669"/>
    <property type="project" value="TreeGrafter"/>
</dbReference>
<dbReference type="Proteomes" id="UP000216057">
    <property type="component" value="Unassembled WGS sequence"/>
</dbReference>
<dbReference type="Gene3D" id="3.40.50.360">
    <property type="match status" value="1"/>
</dbReference>
<dbReference type="GO" id="GO:0009055">
    <property type="term" value="F:electron transfer activity"/>
    <property type="evidence" value="ECO:0007669"/>
    <property type="project" value="TreeGrafter"/>
</dbReference>